<dbReference type="EMBL" id="FNYR01000017">
    <property type="protein sequence ID" value="SEJ03243.1"/>
    <property type="molecule type" value="Genomic_DNA"/>
</dbReference>
<evidence type="ECO:0000313" key="3">
    <source>
        <dbReference type="Proteomes" id="UP000198888"/>
    </source>
</evidence>
<proteinExistence type="predicted"/>
<gene>
    <name evidence="2" type="ORF">SAMN05444271_11720</name>
</gene>
<protein>
    <submittedName>
        <fullName evidence="2">Uncharacterized protein</fullName>
    </submittedName>
</protein>
<sequence length="67" mass="7547">MTKTNGGETDICLSGSDENVAPPHQRTAVDELRTTLSLLETNTSSDQVEYVQYNGEWYRIQIGEWVV</sequence>
<organism evidence="2 3">
    <name type="scientific">Halohasta litchfieldiae</name>
    <dbReference type="NCBI Taxonomy" id="1073996"/>
    <lineage>
        <taxon>Archaea</taxon>
        <taxon>Methanobacteriati</taxon>
        <taxon>Methanobacteriota</taxon>
        <taxon>Stenosarchaea group</taxon>
        <taxon>Halobacteria</taxon>
        <taxon>Halobacteriales</taxon>
        <taxon>Haloferacaceae</taxon>
        <taxon>Halohasta</taxon>
    </lineage>
</organism>
<dbReference type="Proteomes" id="UP000198888">
    <property type="component" value="Unassembled WGS sequence"/>
</dbReference>
<evidence type="ECO:0000313" key="2">
    <source>
        <dbReference type="EMBL" id="SEJ03243.1"/>
    </source>
</evidence>
<dbReference type="KEGG" id="hae:halTADL_1283"/>
<evidence type="ECO:0000256" key="1">
    <source>
        <dbReference type="SAM" id="MobiDB-lite"/>
    </source>
</evidence>
<name>A0A1H6VFB3_9EURY</name>
<accession>A0A2H4Q124</accession>
<dbReference type="AlphaFoldDB" id="A0A1H6VFB3"/>
<keyword evidence="3" id="KW-1185">Reference proteome</keyword>
<feature type="region of interest" description="Disordered" evidence="1">
    <location>
        <begin position="1"/>
        <end position="24"/>
    </location>
</feature>
<reference evidence="2 3" key="1">
    <citation type="submission" date="2016-10" db="EMBL/GenBank/DDBJ databases">
        <authorList>
            <person name="de Groot N.N."/>
        </authorList>
    </citation>
    <scope>NUCLEOTIDE SEQUENCE [LARGE SCALE GENOMIC DNA]</scope>
    <source>
        <strain evidence="2 3">DSM 22187</strain>
    </source>
</reference>
<accession>A0A1H6VFB3</accession>